<comment type="caution">
    <text evidence="8">The sequence shown here is derived from an EMBL/GenBank/DDBJ whole genome shotgun (WGS) entry which is preliminary data.</text>
</comment>
<gene>
    <name evidence="8" type="ORF">J2Z70_006622</name>
</gene>
<keyword evidence="4 6" id="KW-0472">Membrane</keyword>
<feature type="transmembrane region" description="Helical" evidence="6">
    <location>
        <begin position="592"/>
        <end position="616"/>
    </location>
</feature>
<feature type="transmembrane region" description="Helical" evidence="6">
    <location>
        <begin position="157"/>
        <end position="181"/>
    </location>
</feature>
<feature type="transmembrane region" description="Helical" evidence="6">
    <location>
        <begin position="94"/>
        <end position="116"/>
    </location>
</feature>
<sequence length="900" mass="94685">MRVNRYGRQSDWLVTLVCGLALLAAGTAACVLRGFFFTGEMYLFLTVWFGLCGVLLGLVLIYMAAGRGAQVEEQPERRKHIRELAGSIGGGRGLAIWGLLSACVLLCLLYAIQALGSPVSAQGTLNEMLRSGFYTSFVTFALLAARTRRGVTLLAAVWHLLGITISLSALLAVCGGLPIPYAVAYTQSQGVSATGARLAGLLQYPNAFGAVMAVYLLERLFAAAYSFGSGDSGKAADGEKNGAFGGVAVGGVDKGGAGSSAVRASVSGAGEVGAEGVGVGNNAERMCVSRAGEAGAEGVGAGNNAVRMGDSRACEVGTECAGVDNNAERMGVRGAGEVGTEGTGAGNNAERVCVSRAGEAGAGDTGAGKSSERTGGSRAREEGAGDSGINWKRTGTWSASHWLRAARLLPLFPYAAALLLSESRGAWLAAAAAGVAALLLKRQLFVPLLITGAAPVAAAALLYRQLARSGLAAEPLPGLLLLAGLWAGAWLAGLWLHRRSCRAAGGHRAAVLALAAAVWTAAASAVLLLVRARITGPSPTAAARGLFYRDAWKLAAEAPWLGSGGETWRHTYLAAQSRPYVGSQVHSGYLDILLNLGMAGLAAAILLLLAAGWLVFKASPRLLPPLLVIILHSAADFDWSYGLVWLLLLLLPAWAIAEANSRTARTAVPTVLHDSRWRRSKPAGQRKNRLRRLWRYAGITVLCGLTLLCSGLSFQAMKGAALFKQAVRESDPAVRITLLQQSLSWNPREPQTAVALSRLLPQKQGVDLLLRSLSFSLGDVALHGELAASYLRGSDPGEALYWVRRSQQTDRFNADRRLAALKGMLEMGERSLAEGDRRIAADSAAAGLELLRQYSLLTAKEQDRGPQHNDRNFTLLPQSEGIYFQLTHLQSQAALSSSNR</sequence>
<protein>
    <recommendedName>
        <fullName evidence="7">O-antigen ligase-related domain-containing protein</fullName>
    </recommendedName>
</protein>
<dbReference type="PANTHER" id="PTHR37422">
    <property type="entry name" value="TEICHURONIC ACID BIOSYNTHESIS PROTEIN TUAE"/>
    <property type="match status" value="1"/>
</dbReference>
<dbReference type="Pfam" id="PF04932">
    <property type="entry name" value="Wzy_C"/>
    <property type="match status" value="1"/>
</dbReference>
<feature type="transmembrane region" description="Helical" evidence="6">
    <location>
        <begin position="128"/>
        <end position="145"/>
    </location>
</feature>
<dbReference type="InterPro" id="IPR051533">
    <property type="entry name" value="WaaL-like"/>
</dbReference>
<dbReference type="InterPro" id="IPR007016">
    <property type="entry name" value="O-antigen_ligase-rel_domated"/>
</dbReference>
<proteinExistence type="predicted"/>
<organism evidence="8 9">
    <name type="scientific">Paenibacillus silagei</name>
    <dbReference type="NCBI Taxonomy" id="1670801"/>
    <lineage>
        <taxon>Bacteria</taxon>
        <taxon>Bacillati</taxon>
        <taxon>Bacillota</taxon>
        <taxon>Bacilli</taxon>
        <taxon>Bacillales</taxon>
        <taxon>Paenibacillaceae</taxon>
        <taxon>Paenibacillus</taxon>
    </lineage>
</organism>
<dbReference type="Proteomes" id="UP000773462">
    <property type="component" value="Unassembled WGS sequence"/>
</dbReference>
<evidence type="ECO:0000256" key="4">
    <source>
        <dbReference type="ARBA" id="ARBA00023136"/>
    </source>
</evidence>
<evidence type="ECO:0000256" key="6">
    <source>
        <dbReference type="SAM" id="Phobius"/>
    </source>
</evidence>
<feature type="domain" description="O-antigen ligase-related" evidence="7">
    <location>
        <begin position="482"/>
        <end position="604"/>
    </location>
</feature>
<accession>A0ABS4P252</accession>
<dbReference type="PANTHER" id="PTHR37422:SF13">
    <property type="entry name" value="LIPOPOLYSACCHARIDE BIOSYNTHESIS PROTEIN PA4999-RELATED"/>
    <property type="match status" value="1"/>
</dbReference>
<evidence type="ECO:0000256" key="3">
    <source>
        <dbReference type="ARBA" id="ARBA00022989"/>
    </source>
</evidence>
<feature type="transmembrane region" description="Helical" evidence="6">
    <location>
        <begin position="509"/>
        <end position="530"/>
    </location>
</feature>
<keyword evidence="3 6" id="KW-1133">Transmembrane helix</keyword>
<evidence type="ECO:0000256" key="5">
    <source>
        <dbReference type="SAM" id="MobiDB-lite"/>
    </source>
</evidence>
<feature type="transmembrane region" description="Helical" evidence="6">
    <location>
        <begin position="475"/>
        <end position="497"/>
    </location>
</feature>
<name>A0ABS4P252_9BACL</name>
<feature type="transmembrane region" description="Helical" evidence="6">
    <location>
        <begin position="42"/>
        <end position="65"/>
    </location>
</feature>
<dbReference type="EMBL" id="JAGGLV010000045">
    <property type="protein sequence ID" value="MBP2116392.1"/>
    <property type="molecule type" value="Genomic_DNA"/>
</dbReference>
<feature type="transmembrane region" description="Helical" evidence="6">
    <location>
        <begin position="639"/>
        <end position="657"/>
    </location>
</feature>
<feature type="transmembrane region" description="Helical" evidence="6">
    <location>
        <begin position="444"/>
        <end position="463"/>
    </location>
</feature>
<keyword evidence="9" id="KW-1185">Reference proteome</keyword>
<comment type="subcellular location">
    <subcellularLocation>
        <location evidence="1">Membrane</location>
        <topology evidence="1">Multi-pass membrane protein</topology>
    </subcellularLocation>
</comment>
<dbReference type="PROSITE" id="PS51257">
    <property type="entry name" value="PROKAR_LIPOPROTEIN"/>
    <property type="match status" value="1"/>
</dbReference>
<evidence type="ECO:0000259" key="7">
    <source>
        <dbReference type="Pfam" id="PF04932"/>
    </source>
</evidence>
<keyword evidence="2 6" id="KW-0812">Transmembrane</keyword>
<evidence type="ECO:0000313" key="8">
    <source>
        <dbReference type="EMBL" id="MBP2116392.1"/>
    </source>
</evidence>
<evidence type="ECO:0000256" key="2">
    <source>
        <dbReference type="ARBA" id="ARBA00022692"/>
    </source>
</evidence>
<evidence type="ECO:0000256" key="1">
    <source>
        <dbReference type="ARBA" id="ARBA00004141"/>
    </source>
</evidence>
<evidence type="ECO:0000313" key="9">
    <source>
        <dbReference type="Proteomes" id="UP000773462"/>
    </source>
</evidence>
<feature type="transmembrane region" description="Helical" evidence="6">
    <location>
        <begin position="693"/>
        <end position="714"/>
    </location>
</feature>
<feature type="region of interest" description="Disordered" evidence="5">
    <location>
        <begin position="359"/>
        <end position="387"/>
    </location>
</feature>
<feature type="transmembrane region" description="Helical" evidence="6">
    <location>
        <begin position="12"/>
        <end position="36"/>
    </location>
</feature>
<reference evidence="8 9" key="1">
    <citation type="submission" date="2021-03" db="EMBL/GenBank/DDBJ databases">
        <title>Genomic Encyclopedia of Type Strains, Phase IV (KMG-IV): sequencing the most valuable type-strain genomes for metagenomic binning, comparative biology and taxonomic classification.</title>
        <authorList>
            <person name="Goeker M."/>
        </authorList>
    </citation>
    <scope>NUCLEOTIDE SEQUENCE [LARGE SCALE GENOMIC DNA]</scope>
    <source>
        <strain evidence="8 9">DSM 101953</strain>
    </source>
</reference>